<comment type="caution">
    <text evidence="1">The sequence shown here is derived from an EMBL/GenBank/DDBJ whole genome shotgun (WGS) entry which is preliminary data.</text>
</comment>
<dbReference type="EMBL" id="PXVC01000049">
    <property type="protein sequence ID" value="PSI01113.1"/>
    <property type="molecule type" value="Genomic_DNA"/>
</dbReference>
<reference evidence="2" key="1">
    <citation type="submission" date="2018-03" db="EMBL/GenBank/DDBJ databases">
        <title>Ecological and genomic features of two cosmopolitan and abundant freshwater picocyanobacteria.</title>
        <authorList>
            <person name="Cabello-Yeves P.J."/>
            <person name="Picazo A."/>
            <person name="Camacho A."/>
            <person name="Callieri C."/>
            <person name="Rosselli R."/>
            <person name="Roda-Garcia J."/>
            <person name="Coutinho F.H."/>
            <person name="Rodriguez-Valera F."/>
        </authorList>
    </citation>
    <scope>NUCLEOTIDE SEQUENCE [LARGE SCALE GENOMIC DNA]</scope>
    <source>
        <strain evidence="2">Tous</strain>
    </source>
</reference>
<dbReference type="AlphaFoldDB" id="A0A2P7ED30"/>
<dbReference type="InterPro" id="IPR019656">
    <property type="entry name" value="Uncharacterised_Ycf34"/>
</dbReference>
<proteinExistence type="predicted"/>
<name>A0A2P7ED30_9SYNE</name>
<evidence type="ECO:0000313" key="2">
    <source>
        <dbReference type="Proteomes" id="UP000240206"/>
    </source>
</evidence>
<organism evidence="1 2">
    <name type="scientific">Synechococcus lacustris str. Tous</name>
    <dbReference type="NCBI Taxonomy" id="1910958"/>
    <lineage>
        <taxon>Bacteria</taxon>
        <taxon>Bacillati</taxon>
        <taxon>Cyanobacteriota</taxon>
        <taxon>Cyanophyceae</taxon>
        <taxon>Synechococcales</taxon>
        <taxon>Synechococcaceae</taxon>
        <taxon>Synechococcus</taxon>
    </lineage>
</organism>
<evidence type="ECO:0008006" key="3">
    <source>
        <dbReference type="Google" id="ProtNLM"/>
    </source>
</evidence>
<protein>
    <recommendedName>
        <fullName evidence="3">Ycf34 family protein</fullName>
    </recommendedName>
</protein>
<dbReference type="RefSeq" id="WP_106500420.1">
    <property type="nucleotide sequence ID" value="NZ_PXVC01000049.1"/>
</dbReference>
<dbReference type="STRING" id="1910958.BTM30_06150"/>
<keyword evidence="2" id="KW-1185">Reference proteome</keyword>
<sequence>MCICLDCSWIQRCTAYHRVEKEHGVPHLNQNPDFIPLNPQIHICVQEVENSWGVEWDVRGCNSFQAK</sequence>
<evidence type="ECO:0000313" key="1">
    <source>
        <dbReference type="EMBL" id="PSI01113.1"/>
    </source>
</evidence>
<accession>A0A2P7ED30</accession>
<dbReference type="Pfam" id="PF10718">
    <property type="entry name" value="Ycf34"/>
    <property type="match status" value="1"/>
</dbReference>
<gene>
    <name evidence="1" type="ORF">C7K08_09625</name>
</gene>
<dbReference type="Proteomes" id="UP000240206">
    <property type="component" value="Unassembled WGS sequence"/>
</dbReference>